<organism evidence="6 7">
    <name type="scientific">Pleurotus ostreatus</name>
    <name type="common">Oyster mushroom</name>
    <name type="synonym">White-rot fungus</name>
    <dbReference type="NCBI Taxonomy" id="5322"/>
    <lineage>
        <taxon>Eukaryota</taxon>
        <taxon>Fungi</taxon>
        <taxon>Dikarya</taxon>
        <taxon>Basidiomycota</taxon>
        <taxon>Agaricomycotina</taxon>
        <taxon>Agaricomycetes</taxon>
        <taxon>Agaricomycetidae</taxon>
        <taxon>Agaricales</taxon>
        <taxon>Pleurotineae</taxon>
        <taxon>Pleurotaceae</taxon>
        <taxon>Pleurotus</taxon>
    </lineage>
</organism>
<evidence type="ECO:0000313" key="6">
    <source>
        <dbReference type="EMBL" id="KAF7429017.1"/>
    </source>
</evidence>
<dbReference type="InterPro" id="IPR007269">
    <property type="entry name" value="ICMT_MeTrfase"/>
</dbReference>
<dbReference type="RefSeq" id="XP_036631389.1">
    <property type="nucleotide sequence ID" value="XM_036777769.1"/>
</dbReference>
<name>A0A8H7DSB1_PLEOS</name>
<gene>
    <name evidence="6" type="ORF">PC9H_008255</name>
</gene>
<evidence type="ECO:0000256" key="1">
    <source>
        <dbReference type="ARBA" id="ARBA00004141"/>
    </source>
</evidence>
<keyword evidence="4" id="KW-0472">Membrane</keyword>
<dbReference type="Pfam" id="PF04140">
    <property type="entry name" value="ICMT"/>
    <property type="match status" value="1"/>
</dbReference>
<dbReference type="Proteomes" id="UP000623687">
    <property type="component" value="Unassembled WGS sequence"/>
</dbReference>
<comment type="catalytic activity">
    <reaction evidence="5">
        <text>[protein]-C-terminal S-[(2E,6E)-farnesyl]-L-cysteine + S-adenosyl-L-methionine = [protein]-C-terminal S-[(2E,6E)-farnesyl]-L-cysteine methyl ester + S-adenosyl-L-homocysteine</text>
        <dbReference type="Rhea" id="RHEA:21672"/>
        <dbReference type="Rhea" id="RHEA-COMP:12125"/>
        <dbReference type="Rhea" id="RHEA-COMP:12126"/>
        <dbReference type="ChEBI" id="CHEBI:57856"/>
        <dbReference type="ChEBI" id="CHEBI:59789"/>
        <dbReference type="ChEBI" id="CHEBI:90510"/>
        <dbReference type="ChEBI" id="CHEBI:90511"/>
        <dbReference type="EC" id="2.1.1.100"/>
    </reaction>
</comment>
<dbReference type="OrthoDB" id="422086at2759"/>
<dbReference type="EC" id="2.1.1.100" evidence="5"/>
<keyword evidence="5" id="KW-0256">Endoplasmic reticulum</keyword>
<comment type="similarity">
    <text evidence="5">Belongs to the class VI-like SAM-binding methyltransferase superfamily. Isoprenylcysteine carboxyl methyltransferase family.</text>
</comment>
<evidence type="ECO:0000256" key="5">
    <source>
        <dbReference type="RuleBase" id="RU362022"/>
    </source>
</evidence>
<keyword evidence="5" id="KW-0949">S-adenosyl-L-methionine</keyword>
<keyword evidence="3" id="KW-1133">Transmembrane helix</keyword>
<accession>A0A8H7DSB1</accession>
<reference evidence="6" key="1">
    <citation type="submission" date="2019-07" db="EMBL/GenBank/DDBJ databases">
        <authorList>
            <person name="Palmer J.M."/>
        </authorList>
    </citation>
    <scope>NUCLEOTIDE SEQUENCE</scope>
    <source>
        <strain evidence="6">PC9</strain>
    </source>
</reference>
<sequence length="259" mass="28580">MIGTRRPLVSVYPQGGTLDVKSHHAGPFDLRDHTIVASKLPSDAASRITDLLTFTTPAAALSLGITPIFLCGWALNLAGTLFRVACYHTLGQQSTVELSIRENHRLVTTGPYVLVRHPSYTGAILSGMSALLAHLSRGSWVMECLSLHGLGVRRRWICVGAASIAALALVPRMNKEDRMLKNQFGKNWENWKGAVPHRLFAINFHFLMLRSHEIALVNEFSALRGVDNGLRSSHTRSTMDMALADIAFLARREARDDTE</sequence>
<evidence type="ECO:0000256" key="3">
    <source>
        <dbReference type="ARBA" id="ARBA00022989"/>
    </source>
</evidence>
<proteinExistence type="inferred from homology"/>
<dbReference type="EMBL" id="JACETU010000005">
    <property type="protein sequence ID" value="KAF7429017.1"/>
    <property type="molecule type" value="Genomic_DNA"/>
</dbReference>
<keyword evidence="5" id="KW-0489">Methyltransferase</keyword>
<comment type="subcellular location">
    <subcellularLocation>
        <location evidence="5">Endoplasmic reticulum membrane</location>
        <topology evidence="5">Multi-pass membrane protein</topology>
    </subcellularLocation>
    <subcellularLocation>
        <location evidence="1">Membrane</location>
        <topology evidence="1">Multi-pass membrane protein</topology>
    </subcellularLocation>
</comment>
<keyword evidence="2" id="KW-0812">Transmembrane</keyword>
<comment type="caution">
    <text evidence="6">The sequence shown here is derived from an EMBL/GenBank/DDBJ whole genome shotgun (WGS) entry which is preliminary data.</text>
</comment>
<dbReference type="GO" id="GO:0032259">
    <property type="term" value="P:methylation"/>
    <property type="evidence" value="ECO:0007669"/>
    <property type="project" value="UniProtKB-KW"/>
</dbReference>
<dbReference type="Gene3D" id="1.20.120.1630">
    <property type="match status" value="1"/>
</dbReference>
<dbReference type="GeneID" id="59378073"/>
<dbReference type="GO" id="GO:0004671">
    <property type="term" value="F:protein C-terminal S-isoprenylcysteine carboxyl O-methyltransferase activity"/>
    <property type="evidence" value="ECO:0007669"/>
    <property type="project" value="UniProtKB-EC"/>
</dbReference>
<protein>
    <recommendedName>
        <fullName evidence="5">Protein-S-isoprenylcysteine O-methyltransferase</fullName>
        <ecNumber evidence="5">2.1.1.100</ecNumber>
    </recommendedName>
</protein>
<dbReference type="AlphaFoldDB" id="A0A8H7DSB1"/>
<dbReference type="VEuPathDB" id="FungiDB:PC9H_008255"/>
<evidence type="ECO:0000256" key="4">
    <source>
        <dbReference type="ARBA" id="ARBA00023136"/>
    </source>
</evidence>
<evidence type="ECO:0000256" key="2">
    <source>
        <dbReference type="ARBA" id="ARBA00022692"/>
    </source>
</evidence>
<dbReference type="GO" id="GO:0005789">
    <property type="term" value="C:endoplasmic reticulum membrane"/>
    <property type="evidence" value="ECO:0007669"/>
    <property type="project" value="UniProtKB-SubCell"/>
</dbReference>
<keyword evidence="7" id="KW-1185">Reference proteome</keyword>
<keyword evidence="5" id="KW-0808">Transferase</keyword>
<evidence type="ECO:0000313" key="7">
    <source>
        <dbReference type="Proteomes" id="UP000623687"/>
    </source>
</evidence>